<feature type="chain" id="PRO_5014708211" description="DUF916 domain-containing protein" evidence="2">
    <location>
        <begin position="26"/>
        <end position="325"/>
    </location>
</feature>
<evidence type="ECO:0000313" key="4">
    <source>
        <dbReference type="Proteomes" id="UP000230119"/>
    </source>
</evidence>
<gene>
    <name evidence="3" type="ORF">COS52_05535</name>
</gene>
<evidence type="ECO:0000256" key="2">
    <source>
        <dbReference type="SAM" id="SignalP"/>
    </source>
</evidence>
<name>A0A2M7BQY6_9BACT</name>
<keyword evidence="1" id="KW-1133">Transmembrane helix</keyword>
<sequence>MKNTSKWLILLCAINYFLSATPIRAQEAVSLVVSPPNTQVEGKPGDVIQKNVKVTNNSDTAELVLRVYVKDFIVQDDAGTPIPVSKTTAGHYLASPWFTLEKSEIVIPAKSTEQIVVLITVPSDALPGGHYASVFFEPVPGRGLKNTVSYTTSQVGALFAINVPGDIKFDALIKEFKTKINVFEFGPIDFTAIIENQSDTHISPKSTITIHDILGRQVAELPLEDVNIFPFTSRTLSGTWETVWGLGRYTATLSAAYGPSDLVASHTISFWIMPYRLLAAIGVILLVLLAIFISVRRHLLHRADHRDDEIDELKRKIIEMENRQN</sequence>
<feature type="signal peptide" evidence="2">
    <location>
        <begin position="1"/>
        <end position="25"/>
    </location>
</feature>
<evidence type="ECO:0000256" key="1">
    <source>
        <dbReference type="SAM" id="Phobius"/>
    </source>
</evidence>
<protein>
    <recommendedName>
        <fullName evidence="5">DUF916 domain-containing protein</fullName>
    </recommendedName>
</protein>
<keyword evidence="2" id="KW-0732">Signal</keyword>
<reference evidence="4" key="1">
    <citation type="submission" date="2017-09" db="EMBL/GenBank/DDBJ databases">
        <title>Depth-based differentiation of microbial function through sediment-hosted aquifers and enrichment of novel symbionts in the deep terrestrial subsurface.</title>
        <authorList>
            <person name="Probst A.J."/>
            <person name="Ladd B."/>
            <person name="Jarett J.K."/>
            <person name="Geller-Mcgrath D.E."/>
            <person name="Sieber C.M.K."/>
            <person name="Emerson J.B."/>
            <person name="Anantharaman K."/>
            <person name="Thomas B.C."/>
            <person name="Malmstrom R."/>
            <person name="Stieglmeier M."/>
            <person name="Klingl A."/>
            <person name="Woyke T."/>
            <person name="Ryan C.M."/>
            <person name="Banfield J.F."/>
        </authorList>
    </citation>
    <scope>NUCLEOTIDE SEQUENCE [LARGE SCALE GENOMIC DNA]</scope>
</reference>
<dbReference type="Proteomes" id="UP000230119">
    <property type="component" value="Unassembled WGS sequence"/>
</dbReference>
<keyword evidence="1" id="KW-0812">Transmembrane</keyword>
<accession>A0A2M7BQY6</accession>
<dbReference type="EMBL" id="PEVA01000231">
    <property type="protein sequence ID" value="PIV07901.1"/>
    <property type="molecule type" value="Genomic_DNA"/>
</dbReference>
<proteinExistence type="predicted"/>
<evidence type="ECO:0000313" key="3">
    <source>
        <dbReference type="EMBL" id="PIV07901.1"/>
    </source>
</evidence>
<feature type="transmembrane region" description="Helical" evidence="1">
    <location>
        <begin position="275"/>
        <end position="295"/>
    </location>
</feature>
<dbReference type="AlphaFoldDB" id="A0A2M7BQY6"/>
<keyword evidence="1" id="KW-0472">Membrane</keyword>
<organism evidence="3 4">
    <name type="scientific">Candidatus Roizmanbacteria bacterium CG03_land_8_20_14_0_80_39_12</name>
    <dbReference type="NCBI Taxonomy" id="1974847"/>
    <lineage>
        <taxon>Bacteria</taxon>
        <taxon>Candidatus Roizmaniibacteriota</taxon>
    </lineage>
</organism>
<comment type="caution">
    <text evidence="3">The sequence shown here is derived from an EMBL/GenBank/DDBJ whole genome shotgun (WGS) entry which is preliminary data.</text>
</comment>
<evidence type="ECO:0008006" key="5">
    <source>
        <dbReference type="Google" id="ProtNLM"/>
    </source>
</evidence>